<dbReference type="EC" id="1.7.1.-" evidence="2"/>
<dbReference type="InterPro" id="IPR029479">
    <property type="entry name" value="Nitroreductase"/>
</dbReference>
<dbReference type="SUPFAM" id="SSF55469">
    <property type="entry name" value="FMN-dependent nitroreductase-like"/>
    <property type="match status" value="1"/>
</dbReference>
<name>A0ABW0V6F9_9ACTN</name>
<dbReference type="EMBL" id="JBHSOC010000011">
    <property type="protein sequence ID" value="MFC5641445.1"/>
    <property type="molecule type" value="Genomic_DNA"/>
</dbReference>
<evidence type="ECO:0000313" key="3">
    <source>
        <dbReference type="Proteomes" id="UP001596066"/>
    </source>
</evidence>
<gene>
    <name evidence="2" type="ORF">ACFPZF_08730</name>
</gene>
<protein>
    <submittedName>
        <fullName evidence="2">Nitroreductase family protein</fullName>
        <ecNumber evidence="2">1.7.1.-</ecNumber>
    </submittedName>
</protein>
<reference evidence="3" key="1">
    <citation type="journal article" date="2019" name="Int. J. Syst. Evol. Microbiol.">
        <title>The Global Catalogue of Microorganisms (GCM) 10K type strain sequencing project: providing services to taxonomists for standard genome sequencing and annotation.</title>
        <authorList>
            <consortium name="The Broad Institute Genomics Platform"/>
            <consortium name="The Broad Institute Genome Sequencing Center for Infectious Disease"/>
            <person name="Wu L."/>
            <person name="Ma J."/>
        </authorList>
    </citation>
    <scope>NUCLEOTIDE SEQUENCE [LARGE SCALE GENOMIC DNA]</scope>
    <source>
        <strain evidence="3">CGMCC 4.1622</strain>
    </source>
</reference>
<organism evidence="2 3">
    <name type="scientific">Kitasatospora cinereorecta</name>
    <dbReference type="NCBI Taxonomy" id="285560"/>
    <lineage>
        <taxon>Bacteria</taxon>
        <taxon>Bacillati</taxon>
        <taxon>Actinomycetota</taxon>
        <taxon>Actinomycetes</taxon>
        <taxon>Kitasatosporales</taxon>
        <taxon>Streptomycetaceae</taxon>
        <taxon>Kitasatospora</taxon>
    </lineage>
</organism>
<evidence type="ECO:0000313" key="2">
    <source>
        <dbReference type="EMBL" id="MFC5641445.1"/>
    </source>
</evidence>
<dbReference type="Gene3D" id="3.40.109.10">
    <property type="entry name" value="NADH Oxidase"/>
    <property type="match status" value="1"/>
</dbReference>
<keyword evidence="3" id="KW-1185">Reference proteome</keyword>
<keyword evidence="2" id="KW-0560">Oxidoreductase</keyword>
<dbReference type="Proteomes" id="UP001596066">
    <property type="component" value="Unassembled WGS sequence"/>
</dbReference>
<feature type="domain" description="Nitroreductase" evidence="1">
    <location>
        <begin position="50"/>
        <end position="212"/>
    </location>
</feature>
<dbReference type="InterPro" id="IPR000415">
    <property type="entry name" value="Nitroreductase-like"/>
</dbReference>
<dbReference type="GO" id="GO:0016491">
    <property type="term" value="F:oxidoreductase activity"/>
    <property type="evidence" value="ECO:0007669"/>
    <property type="project" value="UniProtKB-KW"/>
</dbReference>
<accession>A0ABW0V6F9</accession>
<sequence>MPLVDQREVMTAFADRLAARRAEPSAGPVGVAPAREDRAASETMLWEVLEARRSLRSFDARPVAAAELSAVLGRALTDHRAQWPGRPADLTVLLAAYRVEGLAAGWYAVGPDGGFGAVTSAPDLPDPVEVYDGAPAVLVVGGDLAAAVRRADQAGYTDLLVRAGMLAHGCWLTAIAAGLGGCLRGRAQGPATAALHTAQPGGRHLLSLTLGHPVPVTGGPGNGTAAAR</sequence>
<proteinExistence type="predicted"/>
<evidence type="ECO:0000259" key="1">
    <source>
        <dbReference type="Pfam" id="PF00881"/>
    </source>
</evidence>
<dbReference type="Pfam" id="PF00881">
    <property type="entry name" value="Nitroreductase"/>
    <property type="match status" value="1"/>
</dbReference>
<dbReference type="RefSeq" id="WP_346143571.1">
    <property type="nucleotide sequence ID" value="NZ_BAAAUA010000013.1"/>
</dbReference>
<comment type="caution">
    <text evidence="2">The sequence shown here is derived from an EMBL/GenBank/DDBJ whole genome shotgun (WGS) entry which is preliminary data.</text>
</comment>